<feature type="repeat" description="TPR" evidence="3">
    <location>
        <begin position="491"/>
        <end position="524"/>
    </location>
</feature>
<dbReference type="PROSITE" id="PS50005">
    <property type="entry name" value="TPR"/>
    <property type="match status" value="4"/>
</dbReference>
<keyword evidence="6" id="KW-1185">Reference proteome</keyword>
<proteinExistence type="predicted"/>
<feature type="transmembrane region" description="Helical" evidence="4">
    <location>
        <begin position="256"/>
        <end position="275"/>
    </location>
</feature>
<feature type="transmembrane region" description="Helical" evidence="4">
    <location>
        <begin position="383"/>
        <end position="403"/>
    </location>
</feature>
<dbReference type="Gene3D" id="1.25.40.10">
    <property type="entry name" value="Tetratricopeptide repeat domain"/>
    <property type="match status" value="1"/>
</dbReference>
<dbReference type="InterPro" id="IPR011990">
    <property type="entry name" value="TPR-like_helical_dom_sf"/>
</dbReference>
<feature type="transmembrane region" description="Helical" evidence="4">
    <location>
        <begin position="119"/>
        <end position="140"/>
    </location>
</feature>
<feature type="repeat" description="TPR" evidence="3">
    <location>
        <begin position="457"/>
        <end position="490"/>
    </location>
</feature>
<feature type="transmembrane region" description="Helical" evidence="4">
    <location>
        <begin position="177"/>
        <end position="193"/>
    </location>
</feature>
<dbReference type="SUPFAM" id="SSF48452">
    <property type="entry name" value="TPR-like"/>
    <property type="match status" value="1"/>
</dbReference>
<name>A0A0F0CUS7_9BACT</name>
<dbReference type="SMART" id="SM00028">
    <property type="entry name" value="TPR"/>
    <property type="match status" value="4"/>
</dbReference>
<organism evidence="5 6">
    <name type="scientific">Candidatus Omnitrophus magneticus</name>
    <dbReference type="NCBI Taxonomy" id="1609969"/>
    <lineage>
        <taxon>Bacteria</taxon>
        <taxon>Pseudomonadati</taxon>
        <taxon>Candidatus Omnitrophota</taxon>
        <taxon>Candidatus Omnitrophus</taxon>
    </lineage>
</organism>
<dbReference type="EMBL" id="JYNY01000191">
    <property type="protein sequence ID" value="KJJ85291.1"/>
    <property type="molecule type" value="Genomic_DNA"/>
</dbReference>
<evidence type="ECO:0000256" key="3">
    <source>
        <dbReference type="PROSITE-ProRule" id="PRU00339"/>
    </source>
</evidence>
<feature type="transmembrane region" description="Helical" evidence="4">
    <location>
        <begin position="287"/>
        <end position="308"/>
    </location>
</feature>
<feature type="transmembrane region" description="Helical" evidence="4">
    <location>
        <begin position="357"/>
        <end position="377"/>
    </location>
</feature>
<keyword evidence="1" id="KW-0677">Repeat</keyword>
<dbReference type="AlphaFoldDB" id="A0A0F0CUS7"/>
<dbReference type="InterPro" id="IPR052346">
    <property type="entry name" value="O-mannosyl-transferase_TMTC"/>
</dbReference>
<keyword evidence="4 5" id="KW-0812">Transmembrane</keyword>
<dbReference type="Pfam" id="PF14559">
    <property type="entry name" value="TPR_19"/>
    <property type="match status" value="1"/>
</dbReference>
<dbReference type="PROSITE" id="PS50293">
    <property type="entry name" value="TPR_REGION"/>
    <property type="match status" value="1"/>
</dbReference>
<dbReference type="PANTHER" id="PTHR44227">
    <property type="match status" value="1"/>
</dbReference>
<sequence length="628" mass="72289">MKNNNPIAKNKKYTVIQSNENTSAPARKNKLFSIFKQILPALIIFGLTFFVYSNTLKSDFIWDDEYLILNNSQIKNFQHFPNIFKTYVGYGSENINNFYRPMQELSNMIDYSIWGAHPFGFHLTNVILHSLTALMVFILIKLISRNTLAAFFAACFFGIHPVHTEAVAYIAGRADSLYSFFFLLSLTLFIKSVTSSKEKPISSFFIYSASFLFFVISLLSKEMVIIMPLLCFLYLFYFHKKTDTHFLYGKNLWKCVPYAIIVVIYGVLRATLLSFSDIAPASAFEKLPLIFRLFTFFRTVGIYFRLLILPTDLHMERSVPTTRNIFDIEAILCLLMICGIIWIAYKTFSRGNKFISFSITWFFVNLLPVSNIVPINSFLAEHWIYMACIGPLTLAGLGLSWLWKNIPKEGRSLRIAFILFVSVLIYSYSNGTIERNKDWKDEISFFSSTLKYNPRNARLYLNLGNTFFEKGDIDNAIAQYKKAIGIHKDYAVAYGNIGSAYLNKNDVANAQEYLEQAIKLKFNYPIAHYNLGIIYYNKNKFSEAINELNTATKQLPQLYQAWNMKGRTYLKIGQIPEAKEAFNTSLQIFPDQPPIKKALSKISELKNFSDSPDFLETKNNNPLNKSLQ</sequence>
<feature type="repeat" description="TPR" evidence="3">
    <location>
        <begin position="559"/>
        <end position="592"/>
    </location>
</feature>
<dbReference type="Proteomes" id="UP000033428">
    <property type="component" value="Unassembled WGS sequence"/>
</dbReference>
<feature type="transmembrane region" description="Helical" evidence="4">
    <location>
        <begin position="205"/>
        <end position="236"/>
    </location>
</feature>
<feature type="transmembrane region" description="Helical" evidence="4">
    <location>
        <begin position="328"/>
        <end position="345"/>
    </location>
</feature>
<accession>A0A0F0CUS7</accession>
<feature type="transmembrane region" description="Helical" evidence="4">
    <location>
        <begin position="412"/>
        <end position="429"/>
    </location>
</feature>
<reference evidence="5 6" key="1">
    <citation type="submission" date="2015-02" db="EMBL/GenBank/DDBJ databases">
        <title>Single-cell genomics of uncultivated deep-branching MTB reveals a conserved set of magnetosome genes.</title>
        <authorList>
            <person name="Kolinko S."/>
            <person name="Richter M."/>
            <person name="Glockner F.O."/>
            <person name="Brachmann A."/>
            <person name="Schuler D."/>
        </authorList>
    </citation>
    <scope>NUCLEOTIDE SEQUENCE [LARGE SCALE GENOMIC DNA]</scope>
    <source>
        <strain evidence="5">SKK-01</strain>
    </source>
</reference>
<dbReference type="Pfam" id="PF13414">
    <property type="entry name" value="TPR_11"/>
    <property type="match status" value="1"/>
</dbReference>
<evidence type="ECO:0000313" key="5">
    <source>
        <dbReference type="EMBL" id="KJJ85291.1"/>
    </source>
</evidence>
<keyword evidence="2 3" id="KW-0802">TPR repeat</keyword>
<keyword evidence="4" id="KW-1133">Transmembrane helix</keyword>
<protein>
    <submittedName>
        <fullName evidence="5">Transmembrane and TPR repeat-containing protein 4</fullName>
    </submittedName>
</protein>
<evidence type="ECO:0000256" key="4">
    <source>
        <dbReference type="SAM" id="Phobius"/>
    </source>
</evidence>
<keyword evidence="4" id="KW-0472">Membrane</keyword>
<evidence type="ECO:0000256" key="2">
    <source>
        <dbReference type="ARBA" id="ARBA00022803"/>
    </source>
</evidence>
<comment type="caution">
    <text evidence="5">The sequence shown here is derived from an EMBL/GenBank/DDBJ whole genome shotgun (WGS) entry which is preliminary data.</text>
</comment>
<feature type="repeat" description="TPR" evidence="3">
    <location>
        <begin position="525"/>
        <end position="558"/>
    </location>
</feature>
<gene>
    <name evidence="5" type="ORF">OMAG_000841</name>
</gene>
<evidence type="ECO:0000313" key="6">
    <source>
        <dbReference type="Proteomes" id="UP000033428"/>
    </source>
</evidence>
<feature type="transmembrane region" description="Helical" evidence="4">
    <location>
        <begin position="34"/>
        <end position="52"/>
    </location>
</feature>
<feature type="transmembrane region" description="Helical" evidence="4">
    <location>
        <begin position="147"/>
        <end position="171"/>
    </location>
</feature>
<dbReference type="PANTHER" id="PTHR44227:SF3">
    <property type="entry name" value="PROTEIN O-MANNOSYL-TRANSFERASE TMTC4"/>
    <property type="match status" value="1"/>
</dbReference>
<dbReference type="InterPro" id="IPR019734">
    <property type="entry name" value="TPR_rpt"/>
</dbReference>
<evidence type="ECO:0000256" key="1">
    <source>
        <dbReference type="ARBA" id="ARBA00022737"/>
    </source>
</evidence>